<sequence length="172" mass="19718">MASSNDNEAWKKGGRPRNPDDWIVQQELFLHLASKFDLENNLIKDDVGNIEVNTVAIERATGLPSYGANFPEYDPDDIHTAALKLKWEWGQLDRYRGSEPWFAQWTASMLDLRAASTLKKKERKRVRERAWWLHENGGGDHYSPTTSRGHNFRSGAPIDAPFAPLRSLFRPL</sequence>
<proteinExistence type="predicted"/>
<evidence type="ECO:0000313" key="2">
    <source>
        <dbReference type="Proteomes" id="UP001341840"/>
    </source>
</evidence>
<accession>A0ABU6TNG8</accession>
<reference evidence="1 2" key="1">
    <citation type="journal article" date="2023" name="Plants (Basel)">
        <title>Bridging the Gap: Combining Genomics and Transcriptomics Approaches to Understand Stylosanthes scabra, an Orphan Legume from the Brazilian Caatinga.</title>
        <authorList>
            <person name="Ferreira-Neto J.R.C."/>
            <person name="da Silva M.D."/>
            <person name="Binneck E."/>
            <person name="de Melo N.F."/>
            <person name="da Silva R.H."/>
            <person name="de Melo A.L.T.M."/>
            <person name="Pandolfi V."/>
            <person name="Bustamante F.O."/>
            <person name="Brasileiro-Vidal A.C."/>
            <person name="Benko-Iseppon A.M."/>
        </authorList>
    </citation>
    <scope>NUCLEOTIDE SEQUENCE [LARGE SCALE GENOMIC DNA]</scope>
    <source>
        <tissue evidence="1">Leaves</tissue>
    </source>
</reference>
<keyword evidence="2" id="KW-1185">Reference proteome</keyword>
<name>A0ABU6TNG8_9FABA</name>
<organism evidence="1 2">
    <name type="scientific">Stylosanthes scabra</name>
    <dbReference type="NCBI Taxonomy" id="79078"/>
    <lineage>
        <taxon>Eukaryota</taxon>
        <taxon>Viridiplantae</taxon>
        <taxon>Streptophyta</taxon>
        <taxon>Embryophyta</taxon>
        <taxon>Tracheophyta</taxon>
        <taxon>Spermatophyta</taxon>
        <taxon>Magnoliopsida</taxon>
        <taxon>eudicotyledons</taxon>
        <taxon>Gunneridae</taxon>
        <taxon>Pentapetalae</taxon>
        <taxon>rosids</taxon>
        <taxon>fabids</taxon>
        <taxon>Fabales</taxon>
        <taxon>Fabaceae</taxon>
        <taxon>Papilionoideae</taxon>
        <taxon>50 kb inversion clade</taxon>
        <taxon>dalbergioids sensu lato</taxon>
        <taxon>Dalbergieae</taxon>
        <taxon>Pterocarpus clade</taxon>
        <taxon>Stylosanthes</taxon>
    </lineage>
</organism>
<dbReference type="EMBL" id="JASCZI010091449">
    <property type="protein sequence ID" value="MED6150360.1"/>
    <property type="molecule type" value="Genomic_DNA"/>
</dbReference>
<comment type="caution">
    <text evidence="1">The sequence shown here is derived from an EMBL/GenBank/DDBJ whole genome shotgun (WGS) entry which is preliminary data.</text>
</comment>
<evidence type="ECO:0000313" key="1">
    <source>
        <dbReference type="EMBL" id="MED6150360.1"/>
    </source>
</evidence>
<protein>
    <submittedName>
        <fullName evidence="1">Uncharacterized protein</fullName>
    </submittedName>
</protein>
<gene>
    <name evidence="1" type="ORF">PIB30_071536</name>
</gene>
<dbReference type="Proteomes" id="UP001341840">
    <property type="component" value="Unassembled WGS sequence"/>
</dbReference>